<comment type="caution">
    <text evidence="6">The sequence shown here is derived from an EMBL/GenBank/DDBJ whole genome shotgun (WGS) entry which is preliminary data.</text>
</comment>
<dbReference type="AlphaFoldDB" id="A0A420HSZ0"/>
<dbReference type="EMBL" id="MCFK01004973">
    <property type="protein sequence ID" value="RKF60571.1"/>
    <property type="molecule type" value="Genomic_DNA"/>
</dbReference>
<protein>
    <submittedName>
        <fullName evidence="6">NADPH-dependent 1-acyldihydroxyacetone phosphate reductase</fullName>
    </submittedName>
</protein>
<dbReference type="Gene3D" id="3.40.50.720">
    <property type="entry name" value="NAD(P)-binding Rossmann-like Domain"/>
    <property type="match status" value="1"/>
</dbReference>
<dbReference type="CDD" id="cd05374">
    <property type="entry name" value="17beta-HSD-like_SDR_c"/>
    <property type="match status" value="1"/>
</dbReference>
<evidence type="ECO:0000256" key="3">
    <source>
        <dbReference type="ARBA" id="ARBA00023002"/>
    </source>
</evidence>
<dbReference type="GO" id="GO:0000140">
    <property type="term" value="F:acylglycerone-phosphate reductase (NADP+) activity"/>
    <property type="evidence" value="ECO:0007669"/>
    <property type="project" value="TreeGrafter"/>
</dbReference>
<evidence type="ECO:0000313" key="6">
    <source>
        <dbReference type="EMBL" id="RKF60571.1"/>
    </source>
</evidence>
<organism evidence="6 7">
    <name type="scientific">Erysiphe neolycopersici</name>
    <dbReference type="NCBI Taxonomy" id="212602"/>
    <lineage>
        <taxon>Eukaryota</taxon>
        <taxon>Fungi</taxon>
        <taxon>Dikarya</taxon>
        <taxon>Ascomycota</taxon>
        <taxon>Pezizomycotina</taxon>
        <taxon>Leotiomycetes</taxon>
        <taxon>Erysiphales</taxon>
        <taxon>Erysiphaceae</taxon>
        <taxon>Erysiphe</taxon>
    </lineage>
</organism>
<keyword evidence="7" id="KW-1185">Reference proteome</keyword>
<accession>A0A420HSZ0</accession>
<keyword evidence="5" id="KW-0812">Transmembrane</keyword>
<dbReference type="STRING" id="212602.A0A420HSZ0"/>
<gene>
    <name evidence="6" type="ORF">OnM2_049018</name>
</gene>
<reference evidence="6 7" key="1">
    <citation type="journal article" date="2018" name="BMC Genomics">
        <title>Comparative genome analyses reveal sequence features reflecting distinct modes of host-adaptation between dicot and monocot powdery mildew.</title>
        <authorList>
            <person name="Wu Y."/>
            <person name="Ma X."/>
            <person name="Pan Z."/>
            <person name="Kale S.D."/>
            <person name="Song Y."/>
            <person name="King H."/>
            <person name="Zhang Q."/>
            <person name="Presley C."/>
            <person name="Deng X."/>
            <person name="Wei C.I."/>
            <person name="Xiao S."/>
        </authorList>
    </citation>
    <scope>NUCLEOTIDE SEQUENCE [LARGE SCALE GENOMIC DNA]</scope>
    <source>
        <strain evidence="6">UMSG2</strain>
    </source>
</reference>
<feature type="transmembrane region" description="Helical" evidence="5">
    <location>
        <begin position="129"/>
        <end position="149"/>
    </location>
</feature>
<sequence length="286" mass="31900">MSQKTVLITGCSPGGIGHALALEFHSHSLHVIATARNKELLENLEKLGLSTLELDVTNPQSISTALSSVRDITNGHLDILVNNAGRICVMPGVEIDLDDARQTFETNFFGVIAVTQAFVPLLINARGLILNIGSIAAIVPLVFASIYNASKAALHAYSQTLRLELEPFDVKVMVVITGGVQSHIGRKNVSSLRQNSLYLDIKQSFDRRLRLSQENPLPNKEYAMEVVKAALKGPKAPKWLWKGKHAWFVWLYSRLFGTWWFDRTIPQQFGLTKLCKLVRERRQKSS</sequence>
<evidence type="ECO:0000313" key="7">
    <source>
        <dbReference type="Proteomes" id="UP000286134"/>
    </source>
</evidence>
<dbReference type="GO" id="GO:0005783">
    <property type="term" value="C:endoplasmic reticulum"/>
    <property type="evidence" value="ECO:0007669"/>
    <property type="project" value="TreeGrafter"/>
</dbReference>
<dbReference type="GO" id="GO:0005811">
    <property type="term" value="C:lipid droplet"/>
    <property type="evidence" value="ECO:0007669"/>
    <property type="project" value="TreeGrafter"/>
</dbReference>
<dbReference type="PANTHER" id="PTHR44169:SF6">
    <property type="entry name" value="NADPH-DEPENDENT 1-ACYLDIHYDROXYACETONE PHOSPHATE REDUCTASE"/>
    <property type="match status" value="1"/>
</dbReference>
<evidence type="ECO:0000256" key="5">
    <source>
        <dbReference type="SAM" id="Phobius"/>
    </source>
</evidence>
<keyword evidence="5" id="KW-0472">Membrane</keyword>
<dbReference type="GO" id="GO:0004806">
    <property type="term" value="F:triacylglycerol lipase activity"/>
    <property type="evidence" value="ECO:0007669"/>
    <property type="project" value="TreeGrafter"/>
</dbReference>
<evidence type="ECO:0000256" key="2">
    <source>
        <dbReference type="ARBA" id="ARBA00022857"/>
    </source>
</evidence>
<evidence type="ECO:0000256" key="1">
    <source>
        <dbReference type="ARBA" id="ARBA00006484"/>
    </source>
</evidence>
<proteinExistence type="inferred from homology"/>
<keyword evidence="5" id="KW-1133">Transmembrane helix</keyword>
<name>A0A420HSZ0_9PEZI</name>
<dbReference type="PRINTS" id="PR00080">
    <property type="entry name" value="SDRFAMILY"/>
</dbReference>
<dbReference type="Proteomes" id="UP000286134">
    <property type="component" value="Unassembled WGS sequence"/>
</dbReference>
<keyword evidence="2" id="KW-0521">NADP</keyword>
<dbReference type="OrthoDB" id="2102561at2759"/>
<dbReference type="Pfam" id="PF00106">
    <property type="entry name" value="adh_short"/>
    <property type="match status" value="1"/>
</dbReference>
<dbReference type="GO" id="GO:0006654">
    <property type="term" value="P:phosphatidic acid biosynthetic process"/>
    <property type="evidence" value="ECO:0007669"/>
    <property type="project" value="TreeGrafter"/>
</dbReference>
<dbReference type="SUPFAM" id="SSF51735">
    <property type="entry name" value="NAD(P)-binding Rossmann-fold domains"/>
    <property type="match status" value="1"/>
</dbReference>
<dbReference type="PANTHER" id="PTHR44169">
    <property type="entry name" value="NADPH-DEPENDENT 1-ACYLDIHYDROXYACETONE PHOSPHATE REDUCTASE"/>
    <property type="match status" value="1"/>
</dbReference>
<dbReference type="InterPro" id="IPR002347">
    <property type="entry name" value="SDR_fam"/>
</dbReference>
<comment type="similarity">
    <text evidence="1 4">Belongs to the short-chain dehydrogenases/reductases (SDR) family.</text>
</comment>
<keyword evidence="3" id="KW-0560">Oxidoreductase</keyword>
<dbReference type="InterPro" id="IPR036291">
    <property type="entry name" value="NAD(P)-bd_dom_sf"/>
</dbReference>
<dbReference type="PRINTS" id="PR00081">
    <property type="entry name" value="GDHRDH"/>
</dbReference>
<dbReference type="FunFam" id="3.40.50.720:FF:000261">
    <property type="entry name" value="NADPH-dependent 1-acyldihydroxyacetone phosphate reductase"/>
    <property type="match status" value="1"/>
</dbReference>
<dbReference type="InterPro" id="IPR020904">
    <property type="entry name" value="Sc_DH/Rdtase_CS"/>
</dbReference>
<dbReference type="PROSITE" id="PS00061">
    <property type="entry name" value="ADH_SHORT"/>
    <property type="match status" value="1"/>
</dbReference>
<dbReference type="GO" id="GO:0019433">
    <property type="term" value="P:triglyceride catabolic process"/>
    <property type="evidence" value="ECO:0007669"/>
    <property type="project" value="TreeGrafter"/>
</dbReference>
<evidence type="ECO:0000256" key="4">
    <source>
        <dbReference type="RuleBase" id="RU000363"/>
    </source>
</evidence>